<dbReference type="AlphaFoldDB" id="A0A2T7DC33"/>
<feature type="compositionally biased region" description="Polar residues" evidence="1">
    <location>
        <begin position="1"/>
        <end position="17"/>
    </location>
</feature>
<proteinExistence type="predicted"/>
<dbReference type="Proteomes" id="UP000244336">
    <property type="component" value="Chromosome 5"/>
</dbReference>
<name>A0A2T7DC33_9POAL</name>
<evidence type="ECO:0000313" key="3">
    <source>
        <dbReference type="Proteomes" id="UP000244336"/>
    </source>
</evidence>
<reference evidence="2 3" key="1">
    <citation type="submission" date="2018-04" db="EMBL/GenBank/DDBJ databases">
        <title>WGS assembly of Panicum hallii var. hallii HAL2.</title>
        <authorList>
            <person name="Lovell J."/>
            <person name="Jenkins J."/>
            <person name="Lowry D."/>
            <person name="Mamidi S."/>
            <person name="Sreedasyam A."/>
            <person name="Weng X."/>
            <person name="Barry K."/>
            <person name="Bonette J."/>
            <person name="Campitelli B."/>
            <person name="Daum C."/>
            <person name="Gordon S."/>
            <person name="Gould B."/>
            <person name="Lipzen A."/>
            <person name="MacQueen A."/>
            <person name="Palacio-Mejia J."/>
            <person name="Plott C."/>
            <person name="Shakirov E."/>
            <person name="Shu S."/>
            <person name="Yoshinaga Y."/>
            <person name="Zane M."/>
            <person name="Rokhsar D."/>
            <person name="Grimwood J."/>
            <person name="Schmutz J."/>
            <person name="Juenger T."/>
        </authorList>
    </citation>
    <scope>NUCLEOTIDE SEQUENCE [LARGE SCALE GENOMIC DNA]</scope>
    <source>
        <strain evidence="3">cv. HAL2</strain>
    </source>
</reference>
<evidence type="ECO:0000256" key="1">
    <source>
        <dbReference type="SAM" id="MobiDB-lite"/>
    </source>
</evidence>
<organism evidence="2 3">
    <name type="scientific">Panicum hallii var. hallii</name>
    <dbReference type="NCBI Taxonomy" id="1504633"/>
    <lineage>
        <taxon>Eukaryota</taxon>
        <taxon>Viridiplantae</taxon>
        <taxon>Streptophyta</taxon>
        <taxon>Embryophyta</taxon>
        <taxon>Tracheophyta</taxon>
        <taxon>Spermatophyta</taxon>
        <taxon>Magnoliopsida</taxon>
        <taxon>Liliopsida</taxon>
        <taxon>Poales</taxon>
        <taxon>Poaceae</taxon>
        <taxon>PACMAD clade</taxon>
        <taxon>Panicoideae</taxon>
        <taxon>Panicodae</taxon>
        <taxon>Paniceae</taxon>
        <taxon>Panicinae</taxon>
        <taxon>Panicum</taxon>
        <taxon>Panicum sect. Panicum</taxon>
    </lineage>
</organism>
<dbReference type="Gramene" id="PUZ53135">
    <property type="protein sequence ID" value="PUZ53135"/>
    <property type="gene ID" value="GQ55_5G030300"/>
</dbReference>
<evidence type="ECO:0000313" key="2">
    <source>
        <dbReference type="EMBL" id="PUZ53135.1"/>
    </source>
</evidence>
<sequence length="100" mass="11191">MAAGEQQQQLGTTQRSGLGSPIRREDAHAPWTSSGPSPHHQCVSRFSFRDPRGPRPAPRLRVPFRRRGASFKFLSPPRFPGNRRRSLRSLDHAFAGGSFL</sequence>
<gene>
    <name evidence="2" type="ORF">GQ55_5G030300</name>
</gene>
<feature type="region of interest" description="Disordered" evidence="1">
    <location>
        <begin position="1"/>
        <end position="65"/>
    </location>
</feature>
<protein>
    <submittedName>
        <fullName evidence="2">Uncharacterized protein</fullName>
    </submittedName>
</protein>
<accession>A0A2T7DC33</accession>
<keyword evidence="3" id="KW-1185">Reference proteome</keyword>
<dbReference type="EMBL" id="CM009753">
    <property type="protein sequence ID" value="PUZ53135.1"/>
    <property type="molecule type" value="Genomic_DNA"/>
</dbReference>